<keyword evidence="2" id="KW-0732">Signal</keyword>
<dbReference type="Pfam" id="PF09375">
    <property type="entry name" value="Peptidase_M75"/>
    <property type="match status" value="1"/>
</dbReference>
<comment type="subcellular location">
    <subcellularLocation>
        <location evidence="1">Cell envelope</location>
    </subcellularLocation>
</comment>
<organism evidence="5 6">
    <name type="scientific">Shinella kummerowiae</name>
    <dbReference type="NCBI Taxonomy" id="417745"/>
    <lineage>
        <taxon>Bacteria</taxon>
        <taxon>Pseudomonadati</taxon>
        <taxon>Pseudomonadota</taxon>
        <taxon>Alphaproteobacteria</taxon>
        <taxon>Hyphomicrobiales</taxon>
        <taxon>Rhizobiaceae</taxon>
        <taxon>Shinella</taxon>
    </lineage>
</organism>
<dbReference type="InterPro" id="IPR038352">
    <property type="entry name" value="Imelysin_sf"/>
</dbReference>
<dbReference type="CDD" id="cd14659">
    <property type="entry name" value="Imelysin-like_IPPA"/>
    <property type="match status" value="1"/>
</dbReference>
<dbReference type="EMBL" id="WUMK01000002">
    <property type="protein sequence ID" value="MXN44872.1"/>
    <property type="molecule type" value="Genomic_DNA"/>
</dbReference>
<dbReference type="Proteomes" id="UP000435802">
    <property type="component" value="Unassembled WGS sequence"/>
</dbReference>
<keyword evidence="6" id="KW-1185">Reference proteome</keyword>
<evidence type="ECO:0000313" key="6">
    <source>
        <dbReference type="Proteomes" id="UP000435802"/>
    </source>
</evidence>
<accession>A0A6N8SD14</accession>
<sequence>MLTRRPTFHRFGPLLAAGLSRLRGIPPHPTLRATFSPRGRRENETPAIIPFSPAGRRCRQADEGGTPRQITLLLATGLLLATSLPAAAQEGGAPVLPELTDEVVTGIMTRAVDDVIRPGYRTFQASAGALAETTAAFCKAPSEDGRKAVDDAFRQAVTDWGHIEIVRIGPVIEDNRFERILFYPDRKGTGLKQVQALLQKQDEADTKAETMGSKSVAIQGFGAIEFALYGTGAETLMTAPETFRCRYAAAVASHIETTAGQLVAAWDAPDGVQRDWKHPGPQNPVFRTGKEAMTALLGILVHGAEAVRDQRVETFYRHGGIARPKSAAFWRSENTWTSIDANLEGLQTLFDKSGMEELIDPSIASVNGNIDFILKSLRRVVPTIDTTMEKAVSTPEEQQKINFVLVNTRELILAFDGGYGGAIGLGSGFSFSDGD</sequence>
<evidence type="ECO:0000259" key="4">
    <source>
        <dbReference type="Pfam" id="PF09375"/>
    </source>
</evidence>
<name>A0A6N8SD14_9HYPH</name>
<evidence type="ECO:0000256" key="3">
    <source>
        <dbReference type="SAM" id="MobiDB-lite"/>
    </source>
</evidence>
<evidence type="ECO:0000256" key="2">
    <source>
        <dbReference type="ARBA" id="ARBA00022729"/>
    </source>
</evidence>
<dbReference type="OrthoDB" id="5729110at2"/>
<proteinExistence type="predicted"/>
<dbReference type="Gene3D" id="1.20.1420.20">
    <property type="entry name" value="M75 peptidase, HXXE motif"/>
    <property type="match status" value="1"/>
</dbReference>
<dbReference type="InterPro" id="IPR018976">
    <property type="entry name" value="Imelysin-like"/>
</dbReference>
<feature type="region of interest" description="Disordered" evidence="3">
    <location>
        <begin position="28"/>
        <end position="47"/>
    </location>
</feature>
<comment type="caution">
    <text evidence="5">The sequence shown here is derived from an EMBL/GenBank/DDBJ whole genome shotgun (WGS) entry which is preliminary data.</text>
</comment>
<reference evidence="5 6" key="1">
    <citation type="submission" date="2019-12" db="EMBL/GenBank/DDBJ databases">
        <title>Shinella kummerowiae sp. nov., a symbiotic bacterium isolated from root nodules of the herbal legume Kummerowia stipulacea.</title>
        <authorList>
            <person name="Gao J."/>
        </authorList>
    </citation>
    <scope>NUCLEOTIDE SEQUENCE [LARGE SCALE GENOMIC DNA]</scope>
    <source>
        <strain evidence="5 6">CCBAU 25048</strain>
    </source>
</reference>
<dbReference type="AlphaFoldDB" id="A0A6N8SD14"/>
<protein>
    <recommendedName>
        <fullName evidence="4">Imelysin-like domain-containing protein</fullName>
    </recommendedName>
</protein>
<evidence type="ECO:0000313" key="5">
    <source>
        <dbReference type="EMBL" id="MXN44872.1"/>
    </source>
</evidence>
<feature type="domain" description="Imelysin-like" evidence="4">
    <location>
        <begin position="116"/>
        <end position="402"/>
    </location>
</feature>
<dbReference type="GO" id="GO:0030313">
    <property type="term" value="C:cell envelope"/>
    <property type="evidence" value="ECO:0007669"/>
    <property type="project" value="UniProtKB-SubCell"/>
</dbReference>
<gene>
    <name evidence="5" type="ORF">GR138_06705</name>
</gene>
<dbReference type="InterPro" id="IPR034984">
    <property type="entry name" value="Imelysin-like_IPPA"/>
</dbReference>
<evidence type="ECO:0000256" key="1">
    <source>
        <dbReference type="ARBA" id="ARBA00004196"/>
    </source>
</evidence>